<sequence length="487" mass="54838">MKPPLSEQIPLLDFFLPGLAPVLSSVWPLLTSAPSIGRLLCICGLLLLIGKYASEYLGKLLETYFTSTIEVSYYNEAYDMLISWVRSQPFARSAHTSLATVDLKSSKSGNANKKPLHYSPWNGRFYFRHKHRLFVFKHHRSHGAFGHTREEASISYFGRNPSVLRELLDECRLHYLGLVKNKTCVFEHQAEEWKPSKSRSKRDISTVVLNKELKNMLLDDASEFLNPATQTWYSTRGIHHQRGYIFYGPPGTGKSSFAFSIAGHFDLDIYVLNIPTLNNHTLKTLFTELPRHCVVLLEDVDAVGLKRTVSSNKDVGQSISPPQTPAAKTVSLSTLLNVLDGIGSPEGRLLIMTTNHIENLDPALIRPGRADQKIEFPLADEDIINQIFFFIYDPQLTNTGGDESENGVHQNEEEKVDCKLPKLAQEFAAKVPKLEFSPAEIMSHLLANKRSPLNAIAGVDTWVKKIREERMKFARTNSWTLGDNDGL</sequence>
<dbReference type="GO" id="GO:0016887">
    <property type="term" value="F:ATP hydrolysis activity"/>
    <property type="evidence" value="ECO:0007669"/>
    <property type="project" value="InterPro"/>
</dbReference>
<evidence type="ECO:0000256" key="2">
    <source>
        <dbReference type="ARBA" id="ARBA00007448"/>
    </source>
</evidence>
<dbReference type="GO" id="GO:0005524">
    <property type="term" value="F:ATP binding"/>
    <property type="evidence" value="ECO:0007669"/>
    <property type="project" value="UniProtKB-KW"/>
</dbReference>
<dbReference type="Proteomes" id="UP000800200">
    <property type="component" value="Unassembled WGS sequence"/>
</dbReference>
<evidence type="ECO:0000256" key="5">
    <source>
        <dbReference type="ARBA" id="ARBA00022792"/>
    </source>
</evidence>
<dbReference type="InterPro" id="IPR003593">
    <property type="entry name" value="AAA+_ATPase"/>
</dbReference>
<dbReference type="InterPro" id="IPR027417">
    <property type="entry name" value="P-loop_NTPase"/>
</dbReference>
<evidence type="ECO:0000256" key="4">
    <source>
        <dbReference type="ARBA" id="ARBA00022741"/>
    </source>
</evidence>
<protein>
    <submittedName>
        <fullName evidence="15">Putative mitochondrial chaperone bcs1</fullName>
    </submittedName>
</protein>
<evidence type="ECO:0000256" key="3">
    <source>
        <dbReference type="ARBA" id="ARBA00022692"/>
    </source>
</evidence>
<dbReference type="InterPro" id="IPR003960">
    <property type="entry name" value="ATPase_AAA_CS"/>
</dbReference>
<keyword evidence="16" id="KW-1185">Reference proteome</keyword>
<evidence type="ECO:0000256" key="12">
    <source>
        <dbReference type="RuleBase" id="RU003651"/>
    </source>
</evidence>
<dbReference type="InterPro" id="IPR014851">
    <property type="entry name" value="BCS1_N"/>
</dbReference>
<dbReference type="SMART" id="SM01024">
    <property type="entry name" value="BCS1_N"/>
    <property type="match status" value="1"/>
</dbReference>
<keyword evidence="3" id="KW-0812">Transmembrane</keyword>
<dbReference type="AlphaFoldDB" id="A0A6A6DPL1"/>
<evidence type="ECO:0000256" key="1">
    <source>
        <dbReference type="ARBA" id="ARBA00004434"/>
    </source>
</evidence>
<keyword evidence="9" id="KW-0496">Mitochondrion</keyword>
<reference evidence="15" key="1">
    <citation type="journal article" date="2020" name="Stud. Mycol.">
        <title>101 Dothideomycetes genomes: a test case for predicting lifestyles and emergence of pathogens.</title>
        <authorList>
            <person name="Haridas S."/>
            <person name="Albert R."/>
            <person name="Binder M."/>
            <person name="Bloem J."/>
            <person name="Labutti K."/>
            <person name="Salamov A."/>
            <person name="Andreopoulos B."/>
            <person name="Baker S."/>
            <person name="Barry K."/>
            <person name="Bills G."/>
            <person name="Bluhm B."/>
            <person name="Cannon C."/>
            <person name="Castanera R."/>
            <person name="Culley D."/>
            <person name="Daum C."/>
            <person name="Ezra D."/>
            <person name="Gonzalez J."/>
            <person name="Henrissat B."/>
            <person name="Kuo A."/>
            <person name="Liang C."/>
            <person name="Lipzen A."/>
            <person name="Lutzoni F."/>
            <person name="Magnuson J."/>
            <person name="Mondo S."/>
            <person name="Nolan M."/>
            <person name="Ohm R."/>
            <person name="Pangilinan J."/>
            <person name="Park H.-J."/>
            <person name="Ramirez L."/>
            <person name="Alfaro M."/>
            <person name="Sun H."/>
            <person name="Tritt A."/>
            <person name="Yoshinaga Y."/>
            <person name="Zwiers L.-H."/>
            <person name="Turgeon B."/>
            <person name="Goodwin S."/>
            <person name="Spatafora J."/>
            <person name="Crous P."/>
            <person name="Grigoriev I."/>
        </authorList>
    </citation>
    <scope>NUCLEOTIDE SEQUENCE</scope>
    <source>
        <strain evidence="15">CBS 207.26</strain>
    </source>
</reference>
<dbReference type="OrthoDB" id="10251412at2759"/>
<dbReference type="Pfam" id="PF08740">
    <property type="entry name" value="BCS1_N"/>
    <property type="match status" value="1"/>
</dbReference>
<evidence type="ECO:0000259" key="14">
    <source>
        <dbReference type="SMART" id="SM01024"/>
    </source>
</evidence>
<evidence type="ECO:0000259" key="13">
    <source>
        <dbReference type="SMART" id="SM00382"/>
    </source>
</evidence>
<dbReference type="SUPFAM" id="SSF52540">
    <property type="entry name" value="P-loop containing nucleoside triphosphate hydrolases"/>
    <property type="match status" value="1"/>
</dbReference>
<evidence type="ECO:0000256" key="10">
    <source>
        <dbReference type="ARBA" id="ARBA00023136"/>
    </source>
</evidence>
<comment type="catalytic activity">
    <reaction evidence="11">
        <text>ATP + H2O = ADP + phosphate + H(+)</text>
        <dbReference type="Rhea" id="RHEA:13065"/>
        <dbReference type="ChEBI" id="CHEBI:15377"/>
        <dbReference type="ChEBI" id="CHEBI:15378"/>
        <dbReference type="ChEBI" id="CHEBI:30616"/>
        <dbReference type="ChEBI" id="CHEBI:43474"/>
        <dbReference type="ChEBI" id="CHEBI:456216"/>
    </reaction>
    <physiologicalReaction direction="left-to-right" evidence="11">
        <dbReference type="Rhea" id="RHEA:13066"/>
    </physiologicalReaction>
</comment>
<keyword evidence="7 12" id="KW-0067">ATP-binding</keyword>
<evidence type="ECO:0000256" key="7">
    <source>
        <dbReference type="ARBA" id="ARBA00022840"/>
    </source>
</evidence>
<keyword evidence="6" id="KW-0378">Hydrolase</keyword>
<organism evidence="15 16">
    <name type="scientific">Zopfia rhizophila CBS 207.26</name>
    <dbReference type="NCBI Taxonomy" id="1314779"/>
    <lineage>
        <taxon>Eukaryota</taxon>
        <taxon>Fungi</taxon>
        <taxon>Dikarya</taxon>
        <taxon>Ascomycota</taxon>
        <taxon>Pezizomycotina</taxon>
        <taxon>Dothideomycetes</taxon>
        <taxon>Dothideomycetes incertae sedis</taxon>
        <taxon>Zopfiaceae</taxon>
        <taxon>Zopfia</taxon>
    </lineage>
</organism>
<gene>
    <name evidence="15" type="ORF">K469DRAFT_729604</name>
</gene>
<feature type="domain" description="AAA+ ATPase" evidence="13">
    <location>
        <begin position="240"/>
        <end position="380"/>
    </location>
</feature>
<evidence type="ECO:0000256" key="9">
    <source>
        <dbReference type="ARBA" id="ARBA00023128"/>
    </source>
</evidence>
<evidence type="ECO:0000256" key="11">
    <source>
        <dbReference type="ARBA" id="ARBA00048778"/>
    </source>
</evidence>
<evidence type="ECO:0000313" key="15">
    <source>
        <dbReference type="EMBL" id="KAF2180923.1"/>
    </source>
</evidence>
<comment type="similarity">
    <text evidence="2">Belongs to the AAA ATPase family. BCS1 subfamily.</text>
</comment>
<keyword evidence="8" id="KW-1133">Transmembrane helix</keyword>
<comment type="subcellular location">
    <subcellularLocation>
        <location evidence="1">Mitochondrion inner membrane</location>
        <topology evidence="1">Single-pass membrane protein</topology>
    </subcellularLocation>
</comment>
<keyword evidence="4 12" id="KW-0547">Nucleotide-binding</keyword>
<evidence type="ECO:0000256" key="8">
    <source>
        <dbReference type="ARBA" id="ARBA00022989"/>
    </source>
</evidence>
<dbReference type="InterPro" id="IPR003959">
    <property type="entry name" value="ATPase_AAA_core"/>
</dbReference>
<evidence type="ECO:0000256" key="6">
    <source>
        <dbReference type="ARBA" id="ARBA00022801"/>
    </source>
</evidence>
<dbReference type="SMART" id="SM00382">
    <property type="entry name" value="AAA"/>
    <property type="match status" value="1"/>
</dbReference>
<dbReference type="InterPro" id="IPR057495">
    <property type="entry name" value="AAA_lid_BCS1"/>
</dbReference>
<keyword evidence="10" id="KW-0472">Membrane</keyword>
<dbReference type="Pfam" id="PF00004">
    <property type="entry name" value="AAA"/>
    <property type="match status" value="1"/>
</dbReference>
<dbReference type="Gene3D" id="3.40.50.300">
    <property type="entry name" value="P-loop containing nucleotide triphosphate hydrolases"/>
    <property type="match status" value="1"/>
</dbReference>
<dbReference type="EMBL" id="ML994655">
    <property type="protein sequence ID" value="KAF2180923.1"/>
    <property type="molecule type" value="Genomic_DNA"/>
</dbReference>
<dbReference type="PROSITE" id="PS00674">
    <property type="entry name" value="AAA"/>
    <property type="match status" value="1"/>
</dbReference>
<accession>A0A6A6DPL1</accession>
<dbReference type="InterPro" id="IPR050747">
    <property type="entry name" value="Mitochondrial_chaperone_BCS1"/>
</dbReference>
<evidence type="ECO:0000313" key="16">
    <source>
        <dbReference type="Proteomes" id="UP000800200"/>
    </source>
</evidence>
<dbReference type="GO" id="GO:0005743">
    <property type="term" value="C:mitochondrial inner membrane"/>
    <property type="evidence" value="ECO:0007669"/>
    <property type="project" value="UniProtKB-SubCell"/>
</dbReference>
<keyword evidence="5" id="KW-0999">Mitochondrion inner membrane</keyword>
<proteinExistence type="inferred from homology"/>
<feature type="domain" description="BCS1 N-terminal" evidence="14">
    <location>
        <begin position="41"/>
        <end position="207"/>
    </location>
</feature>
<dbReference type="Pfam" id="PF25426">
    <property type="entry name" value="AAA_lid_BCS1"/>
    <property type="match status" value="1"/>
</dbReference>
<dbReference type="PANTHER" id="PTHR23070">
    <property type="entry name" value="BCS1 AAA-TYPE ATPASE"/>
    <property type="match status" value="1"/>
</dbReference>
<name>A0A6A6DPL1_9PEZI</name>